<dbReference type="GO" id="GO:0003677">
    <property type="term" value="F:DNA binding"/>
    <property type="evidence" value="ECO:0007669"/>
    <property type="project" value="UniProtKB-UniRule"/>
</dbReference>
<comment type="similarity">
    <text evidence="1 6">Belongs to the TACO1 family.</text>
</comment>
<feature type="domain" description="TACO1/YebC-like second and third" evidence="7">
    <location>
        <begin position="82"/>
        <end position="235"/>
    </location>
</feature>
<feature type="domain" description="TACO1/YebC-like N-terminal" evidence="8">
    <location>
        <begin position="5"/>
        <end position="75"/>
    </location>
</feature>
<evidence type="ECO:0000256" key="4">
    <source>
        <dbReference type="ARBA" id="ARBA00023125"/>
    </source>
</evidence>
<dbReference type="PANTHER" id="PTHR12532:SF6">
    <property type="entry name" value="TRANSCRIPTIONAL REGULATORY PROTEIN YEBC-RELATED"/>
    <property type="match status" value="1"/>
</dbReference>
<dbReference type="SUPFAM" id="SSF75625">
    <property type="entry name" value="YebC-like"/>
    <property type="match status" value="1"/>
</dbReference>
<comment type="subcellular location">
    <subcellularLocation>
        <location evidence="6">Cytoplasm</location>
    </subcellularLocation>
</comment>
<evidence type="ECO:0000256" key="5">
    <source>
        <dbReference type="ARBA" id="ARBA00023163"/>
    </source>
</evidence>
<proteinExistence type="inferred from homology"/>
<dbReference type="NCBIfam" id="NF001030">
    <property type="entry name" value="PRK00110.1"/>
    <property type="match status" value="1"/>
</dbReference>
<dbReference type="InterPro" id="IPR002876">
    <property type="entry name" value="Transcrip_reg_TACO1-like"/>
</dbReference>
<evidence type="ECO:0000256" key="3">
    <source>
        <dbReference type="ARBA" id="ARBA00023015"/>
    </source>
</evidence>
<dbReference type="NCBIfam" id="NF009044">
    <property type="entry name" value="PRK12378.1"/>
    <property type="match status" value="1"/>
</dbReference>
<name>A0A2H0W0L4_9BACT</name>
<keyword evidence="4 6" id="KW-0238">DNA-binding</keyword>
<evidence type="ECO:0000313" key="9">
    <source>
        <dbReference type="EMBL" id="PIS04856.1"/>
    </source>
</evidence>
<dbReference type="PANTHER" id="PTHR12532">
    <property type="entry name" value="TRANSLATIONAL ACTIVATOR OF CYTOCHROME C OXIDASE 1"/>
    <property type="match status" value="1"/>
</dbReference>
<protein>
    <recommendedName>
        <fullName evidence="6">Probable transcriptional regulatory protein COT81_04330</fullName>
    </recommendedName>
</protein>
<accession>A0A2H0W0L4</accession>
<evidence type="ECO:0000256" key="1">
    <source>
        <dbReference type="ARBA" id="ARBA00008724"/>
    </source>
</evidence>
<organism evidence="9 10">
    <name type="scientific">Candidatus Buchananbacteria bacterium CG10_big_fil_rev_8_21_14_0_10_42_9</name>
    <dbReference type="NCBI Taxonomy" id="1974526"/>
    <lineage>
        <taxon>Bacteria</taxon>
        <taxon>Candidatus Buchananiibacteriota</taxon>
    </lineage>
</organism>
<evidence type="ECO:0000259" key="7">
    <source>
        <dbReference type="Pfam" id="PF01709"/>
    </source>
</evidence>
<evidence type="ECO:0000259" key="8">
    <source>
        <dbReference type="Pfam" id="PF20772"/>
    </source>
</evidence>
<comment type="caution">
    <text evidence="9">The sequence shown here is derived from an EMBL/GenBank/DDBJ whole genome shotgun (WGS) entry which is preliminary data.</text>
</comment>
<keyword evidence="2 6" id="KW-0963">Cytoplasm</keyword>
<keyword evidence="5 6" id="KW-0804">Transcription</keyword>
<dbReference type="GO" id="GO:0006355">
    <property type="term" value="P:regulation of DNA-templated transcription"/>
    <property type="evidence" value="ECO:0007669"/>
    <property type="project" value="UniProtKB-UniRule"/>
</dbReference>
<dbReference type="InterPro" id="IPR048300">
    <property type="entry name" value="TACO1_YebC-like_2nd/3rd_dom"/>
</dbReference>
<dbReference type="Gene3D" id="3.30.70.980">
    <property type="match status" value="2"/>
</dbReference>
<dbReference type="InterPro" id="IPR026564">
    <property type="entry name" value="Transcrip_reg_TACO1-like_dom3"/>
</dbReference>
<sequence length="237" mass="25794">MSGHSKWAKIHRQKGAADAKRGALFTRLGNAITVAAKEGGGDPDMNFKLKLAIDKAKGGNMPKDNIERAIARGTGDSGGEALEEALYEGFGPGGSGILIQVVTDNKNRTVADIKHILSKHGGNLATSNAVAWQFEKVGEIELKQLSDELELELIDQGIKDLVHHDEGVTIYTQPNDLKKIQNFLAEKNIGVEEAEIVMRPKDSKKIEDNKEANQLEKLFAALDDNPDVNNVFTNVEL</sequence>
<dbReference type="HAMAP" id="MF_00693">
    <property type="entry name" value="Transcrip_reg_TACO1"/>
    <property type="match status" value="1"/>
</dbReference>
<dbReference type="InterPro" id="IPR049083">
    <property type="entry name" value="TACO1_YebC_N"/>
</dbReference>
<dbReference type="InterPro" id="IPR017856">
    <property type="entry name" value="Integrase-like_N"/>
</dbReference>
<dbReference type="NCBIfam" id="TIGR01033">
    <property type="entry name" value="YebC/PmpR family DNA-binding transcriptional regulator"/>
    <property type="match status" value="1"/>
</dbReference>
<evidence type="ECO:0000313" key="10">
    <source>
        <dbReference type="Proteomes" id="UP000230935"/>
    </source>
</evidence>
<evidence type="ECO:0000256" key="2">
    <source>
        <dbReference type="ARBA" id="ARBA00022490"/>
    </source>
</evidence>
<dbReference type="FunFam" id="1.10.10.200:FF:000002">
    <property type="entry name" value="Probable transcriptional regulatory protein CLM62_37755"/>
    <property type="match status" value="1"/>
</dbReference>
<evidence type="ECO:0000256" key="6">
    <source>
        <dbReference type="HAMAP-Rule" id="MF_00693"/>
    </source>
</evidence>
<dbReference type="GO" id="GO:0005829">
    <property type="term" value="C:cytosol"/>
    <property type="evidence" value="ECO:0007669"/>
    <property type="project" value="TreeGrafter"/>
</dbReference>
<reference evidence="10" key="1">
    <citation type="submission" date="2017-09" db="EMBL/GenBank/DDBJ databases">
        <title>Depth-based differentiation of microbial function through sediment-hosted aquifers and enrichment of novel symbionts in the deep terrestrial subsurface.</title>
        <authorList>
            <person name="Probst A.J."/>
            <person name="Ladd B."/>
            <person name="Jarett J.K."/>
            <person name="Geller-Mcgrath D.E."/>
            <person name="Sieber C.M.K."/>
            <person name="Emerson J.B."/>
            <person name="Anantharaman K."/>
            <person name="Thomas B.C."/>
            <person name="Malmstrom R."/>
            <person name="Stieglmeier M."/>
            <person name="Klingl A."/>
            <person name="Woyke T."/>
            <person name="Ryan C.M."/>
            <person name="Banfield J.F."/>
        </authorList>
    </citation>
    <scope>NUCLEOTIDE SEQUENCE [LARGE SCALE GENOMIC DNA]</scope>
</reference>
<gene>
    <name evidence="9" type="ORF">COT81_04330</name>
</gene>
<dbReference type="Pfam" id="PF01709">
    <property type="entry name" value="Transcrip_reg"/>
    <property type="match status" value="1"/>
</dbReference>
<dbReference type="Pfam" id="PF20772">
    <property type="entry name" value="TACO1_YebC_N"/>
    <property type="match status" value="1"/>
</dbReference>
<dbReference type="Proteomes" id="UP000230935">
    <property type="component" value="Unassembled WGS sequence"/>
</dbReference>
<keyword evidence="3 6" id="KW-0805">Transcription regulation</keyword>
<dbReference type="InterPro" id="IPR029072">
    <property type="entry name" value="YebC-like"/>
</dbReference>
<dbReference type="AlphaFoldDB" id="A0A2H0W0L4"/>
<dbReference type="Gene3D" id="1.10.10.200">
    <property type="match status" value="1"/>
</dbReference>
<dbReference type="EMBL" id="PEZZ01000034">
    <property type="protein sequence ID" value="PIS04856.1"/>
    <property type="molecule type" value="Genomic_DNA"/>
</dbReference>